<evidence type="ECO:0000259" key="6">
    <source>
        <dbReference type="PROSITE" id="PS50850"/>
    </source>
</evidence>
<feature type="transmembrane region" description="Helical" evidence="5">
    <location>
        <begin position="218"/>
        <end position="238"/>
    </location>
</feature>
<sequence length="402" mass="43349">MFKNKALSTVFVIIFIDLLGFSLILPLLPYYAKQFNASSFEIGLLVAVYALAQFLAAPIFGRLSDRFGRRPVLLISLAGNILSFVLLGLAANLWMLFAARILAGIIGSNISVAQAYITDVTDESNRARGLGLIGAAFGLGFILGPAIGGLLSRFGFAVPSFAAAVLSAVNFVMVFFWLPESLTAERRATMARGKRPPFTLQALLSTLRKPVVGPLLHTRFFFAIAFSTFQTIFALWGLQRLNLTAQTTGYLLTYVGFLSAFVQGFLIGRLTRRFSEPFLIFSATVLMAIGLLGWALVSTIPTLLLDLIPIALGGGVLNTVINSAISKSVTPLEVGGTLGLSASLESLTRVFSPTLAGLMLDTIGTWAPGVFSALLLFWLATYVYRYVYRPAQLAAVVTPPIR</sequence>
<comment type="subcellular location">
    <subcellularLocation>
        <location evidence="1">Cell membrane</location>
        <topology evidence="1">Multi-pass membrane protein</topology>
    </subcellularLocation>
</comment>
<keyword evidence="3 5" id="KW-1133">Transmembrane helix</keyword>
<dbReference type="InterPro" id="IPR036259">
    <property type="entry name" value="MFS_trans_sf"/>
</dbReference>
<evidence type="ECO:0000256" key="4">
    <source>
        <dbReference type="ARBA" id="ARBA00023136"/>
    </source>
</evidence>
<feature type="domain" description="Major facilitator superfamily (MFS) profile" evidence="6">
    <location>
        <begin position="6"/>
        <end position="393"/>
    </location>
</feature>
<feature type="transmembrane region" description="Helical" evidence="5">
    <location>
        <begin position="278"/>
        <end position="297"/>
    </location>
</feature>
<proteinExistence type="predicted"/>
<dbReference type="EMBL" id="LGHJ01000017">
    <property type="protein sequence ID" value="KPL74509.1"/>
    <property type="molecule type" value="Genomic_DNA"/>
</dbReference>
<feature type="transmembrane region" description="Helical" evidence="5">
    <location>
        <begin position="72"/>
        <end position="91"/>
    </location>
</feature>
<name>A0A0P6X3U3_9CHLR</name>
<dbReference type="GO" id="GO:0005886">
    <property type="term" value="C:plasma membrane"/>
    <property type="evidence" value="ECO:0007669"/>
    <property type="project" value="UniProtKB-SubCell"/>
</dbReference>
<feature type="transmembrane region" description="Helical" evidence="5">
    <location>
        <begin position="40"/>
        <end position="60"/>
    </location>
</feature>
<evidence type="ECO:0000313" key="8">
    <source>
        <dbReference type="Proteomes" id="UP000050514"/>
    </source>
</evidence>
<evidence type="ECO:0000313" key="7">
    <source>
        <dbReference type="EMBL" id="KPL74509.1"/>
    </source>
</evidence>
<dbReference type="PROSITE" id="PS50850">
    <property type="entry name" value="MFS"/>
    <property type="match status" value="1"/>
</dbReference>
<dbReference type="SUPFAM" id="SSF103473">
    <property type="entry name" value="MFS general substrate transporter"/>
    <property type="match status" value="1"/>
</dbReference>
<evidence type="ECO:0000256" key="2">
    <source>
        <dbReference type="ARBA" id="ARBA00022692"/>
    </source>
</evidence>
<dbReference type="Gene3D" id="1.20.1250.20">
    <property type="entry name" value="MFS general substrate transporter like domains"/>
    <property type="match status" value="1"/>
</dbReference>
<feature type="transmembrane region" description="Helical" evidence="5">
    <location>
        <begin position="157"/>
        <end position="178"/>
    </location>
</feature>
<dbReference type="STRING" id="360411.AC812_11945"/>
<feature type="transmembrane region" description="Helical" evidence="5">
    <location>
        <begin position="97"/>
        <end position="117"/>
    </location>
</feature>
<accession>A0A0P6X3U3</accession>
<keyword evidence="4 5" id="KW-0472">Membrane</keyword>
<evidence type="ECO:0000256" key="3">
    <source>
        <dbReference type="ARBA" id="ARBA00022989"/>
    </source>
</evidence>
<feature type="transmembrane region" description="Helical" evidence="5">
    <location>
        <begin position="129"/>
        <end position="151"/>
    </location>
</feature>
<dbReference type="InterPro" id="IPR020846">
    <property type="entry name" value="MFS_dom"/>
</dbReference>
<keyword evidence="2 5" id="KW-0812">Transmembrane</keyword>
<feature type="transmembrane region" description="Helical" evidence="5">
    <location>
        <begin position="363"/>
        <end position="384"/>
    </location>
</feature>
<organism evidence="7 8">
    <name type="scientific">Bellilinea caldifistulae</name>
    <dbReference type="NCBI Taxonomy" id="360411"/>
    <lineage>
        <taxon>Bacteria</taxon>
        <taxon>Bacillati</taxon>
        <taxon>Chloroflexota</taxon>
        <taxon>Anaerolineae</taxon>
        <taxon>Anaerolineales</taxon>
        <taxon>Anaerolineaceae</taxon>
        <taxon>Bellilinea</taxon>
    </lineage>
</organism>
<feature type="transmembrane region" description="Helical" evidence="5">
    <location>
        <begin position="250"/>
        <end position="271"/>
    </location>
</feature>
<dbReference type="PANTHER" id="PTHR24002">
    <property type="entry name" value="SOLUTE CARRIER FAMILY 22 MEMBER 18"/>
    <property type="match status" value="1"/>
</dbReference>
<dbReference type="InterPro" id="IPR001958">
    <property type="entry name" value="Tet-R_TetA/multi-R_MdtG-like"/>
</dbReference>
<reference evidence="7 8" key="1">
    <citation type="submission" date="2015-07" db="EMBL/GenBank/DDBJ databases">
        <title>Draft genome of Bellilinea caldifistulae DSM 17877.</title>
        <authorList>
            <person name="Hemp J."/>
            <person name="Ward L.M."/>
            <person name="Pace L.A."/>
            <person name="Fischer W.W."/>
        </authorList>
    </citation>
    <scope>NUCLEOTIDE SEQUENCE [LARGE SCALE GENOMIC DNA]</scope>
    <source>
        <strain evidence="7 8">GOMI-1</strain>
    </source>
</reference>
<evidence type="ECO:0000256" key="1">
    <source>
        <dbReference type="ARBA" id="ARBA00004651"/>
    </source>
</evidence>
<dbReference type="PANTHER" id="PTHR24002:SF3">
    <property type="entry name" value="SOLUTE CARRIER FAMILY 22 MEMBER 18"/>
    <property type="match status" value="1"/>
</dbReference>
<dbReference type="PRINTS" id="PR01035">
    <property type="entry name" value="TCRTETA"/>
</dbReference>
<dbReference type="Proteomes" id="UP000050514">
    <property type="component" value="Unassembled WGS sequence"/>
</dbReference>
<dbReference type="Pfam" id="PF07690">
    <property type="entry name" value="MFS_1"/>
    <property type="match status" value="1"/>
</dbReference>
<feature type="transmembrane region" description="Helical" evidence="5">
    <location>
        <begin position="7"/>
        <end position="28"/>
    </location>
</feature>
<keyword evidence="8" id="KW-1185">Reference proteome</keyword>
<comment type="caution">
    <text evidence="7">The sequence shown here is derived from an EMBL/GenBank/DDBJ whole genome shotgun (WGS) entry which is preliminary data.</text>
</comment>
<dbReference type="AlphaFoldDB" id="A0A0P6X3U3"/>
<protein>
    <submittedName>
        <fullName evidence="7">MFS transporter</fullName>
    </submittedName>
</protein>
<dbReference type="InterPro" id="IPR011701">
    <property type="entry name" value="MFS"/>
</dbReference>
<gene>
    <name evidence="7" type="ORF">AC812_11945</name>
</gene>
<evidence type="ECO:0000256" key="5">
    <source>
        <dbReference type="SAM" id="Phobius"/>
    </source>
</evidence>
<dbReference type="GO" id="GO:0022857">
    <property type="term" value="F:transmembrane transporter activity"/>
    <property type="evidence" value="ECO:0007669"/>
    <property type="project" value="InterPro"/>
</dbReference>